<feature type="domain" description="VOC" evidence="1">
    <location>
        <begin position="4"/>
        <end position="134"/>
    </location>
</feature>
<evidence type="ECO:0000259" key="1">
    <source>
        <dbReference type="PROSITE" id="PS51819"/>
    </source>
</evidence>
<accession>A0A4R4RK86</accession>
<dbReference type="EMBL" id="SMKL01000036">
    <property type="protein sequence ID" value="TDC49910.1"/>
    <property type="molecule type" value="Genomic_DNA"/>
</dbReference>
<dbReference type="SUPFAM" id="SSF54593">
    <property type="entry name" value="Glyoxalase/Bleomycin resistance protein/Dihydroxybiphenyl dioxygenase"/>
    <property type="match status" value="1"/>
</dbReference>
<reference evidence="2 3" key="1">
    <citation type="submission" date="2019-02" db="EMBL/GenBank/DDBJ databases">
        <title>Draft genome sequences of novel Actinobacteria.</title>
        <authorList>
            <person name="Sahin N."/>
            <person name="Ay H."/>
            <person name="Saygin H."/>
        </authorList>
    </citation>
    <scope>NUCLEOTIDE SEQUENCE [LARGE SCALE GENOMIC DNA]</scope>
    <source>
        <strain evidence="2 3">KC603</strain>
    </source>
</reference>
<dbReference type="Proteomes" id="UP000295621">
    <property type="component" value="Unassembled WGS sequence"/>
</dbReference>
<protein>
    <submittedName>
        <fullName evidence="2">VOC family protein</fullName>
    </submittedName>
</protein>
<dbReference type="PANTHER" id="PTHR36437:SF2">
    <property type="entry name" value="GLYOXALASE_BLEOMYCIN RESISTANCE PROTEIN_DIOXYGENASE"/>
    <property type="match status" value="1"/>
</dbReference>
<sequence>MITKLGVATAYVSDYDQALDFFITKLGFELRTDVTMENGFRWLTVGPPASPEFQLNLTVPGPPMHDEATAAALRELMAKGALSAGAWNTDDCRKTFAEYTARGVEFIQEPAERPYGVEAVFRDDFGNWYSLNELNDKALDQQAMADAFGSSTETP</sequence>
<dbReference type="PROSITE" id="PS51819">
    <property type="entry name" value="VOC"/>
    <property type="match status" value="1"/>
</dbReference>
<dbReference type="InterPro" id="IPR029068">
    <property type="entry name" value="Glyas_Bleomycin-R_OHBP_Dase"/>
</dbReference>
<name>A0A4R4RK86_9ACTN</name>
<dbReference type="Gene3D" id="3.10.180.10">
    <property type="entry name" value="2,3-Dihydroxybiphenyl 1,2-Dioxygenase, domain 1"/>
    <property type="match status" value="1"/>
</dbReference>
<evidence type="ECO:0000313" key="2">
    <source>
        <dbReference type="EMBL" id="TDC49910.1"/>
    </source>
</evidence>
<organism evidence="2 3">
    <name type="scientific">Jiangella ureilytica</name>
    <dbReference type="NCBI Taxonomy" id="2530374"/>
    <lineage>
        <taxon>Bacteria</taxon>
        <taxon>Bacillati</taxon>
        <taxon>Actinomycetota</taxon>
        <taxon>Actinomycetes</taxon>
        <taxon>Jiangellales</taxon>
        <taxon>Jiangellaceae</taxon>
        <taxon>Jiangella</taxon>
    </lineage>
</organism>
<proteinExistence type="predicted"/>
<comment type="caution">
    <text evidence="2">The sequence shown here is derived from an EMBL/GenBank/DDBJ whole genome shotgun (WGS) entry which is preliminary data.</text>
</comment>
<dbReference type="PANTHER" id="PTHR36437">
    <property type="entry name" value="GLYOXALASE/BLEOMYCIN RESISTANCE PROTEIN/DIOXYGENASE"/>
    <property type="match status" value="1"/>
</dbReference>
<dbReference type="InterPro" id="IPR037523">
    <property type="entry name" value="VOC_core"/>
</dbReference>
<evidence type="ECO:0000313" key="3">
    <source>
        <dbReference type="Proteomes" id="UP000295621"/>
    </source>
</evidence>
<dbReference type="AlphaFoldDB" id="A0A4R4RK86"/>
<dbReference type="Pfam" id="PF00903">
    <property type="entry name" value="Glyoxalase"/>
    <property type="match status" value="1"/>
</dbReference>
<dbReference type="RefSeq" id="WP_131984422.1">
    <property type="nucleotide sequence ID" value="NZ_SMKL01000036.1"/>
</dbReference>
<dbReference type="InterPro" id="IPR004360">
    <property type="entry name" value="Glyas_Fos-R_dOase_dom"/>
</dbReference>
<gene>
    <name evidence="2" type="ORF">E1212_16650</name>
</gene>
<keyword evidence="3" id="KW-1185">Reference proteome</keyword>
<dbReference type="OrthoDB" id="9794917at2"/>